<dbReference type="EMBL" id="LT629740">
    <property type="protein sequence ID" value="SDT43473.1"/>
    <property type="molecule type" value="Genomic_DNA"/>
</dbReference>
<sequence length="34" mass="4019">MEITDIPYALSKTPEPLIVIFFEFLGPYYLKKKI</sequence>
<dbReference type="AlphaFoldDB" id="A0A1H2AC32"/>
<dbReference type="STRING" id="652787.SAMN05216490_3468"/>
<evidence type="ECO:0000313" key="2">
    <source>
        <dbReference type="Proteomes" id="UP000199679"/>
    </source>
</evidence>
<dbReference type="Proteomes" id="UP000199679">
    <property type="component" value="Chromosome I"/>
</dbReference>
<keyword evidence="2" id="KW-1185">Reference proteome</keyword>
<evidence type="ECO:0000313" key="1">
    <source>
        <dbReference type="EMBL" id="SDT43473.1"/>
    </source>
</evidence>
<accession>A0A1H2AC32</accession>
<proteinExistence type="predicted"/>
<organism evidence="1 2">
    <name type="scientific">Mucilaginibacter mallensis</name>
    <dbReference type="NCBI Taxonomy" id="652787"/>
    <lineage>
        <taxon>Bacteria</taxon>
        <taxon>Pseudomonadati</taxon>
        <taxon>Bacteroidota</taxon>
        <taxon>Sphingobacteriia</taxon>
        <taxon>Sphingobacteriales</taxon>
        <taxon>Sphingobacteriaceae</taxon>
        <taxon>Mucilaginibacter</taxon>
    </lineage>
</organism>
<name>A0A1H2AC32_MUCMA</name>
<protein>
    <submittedName>
        <fullName evidence="1">Uncharacterized protein</fullName>
    </submittedName>
</protein>
<gene>
    <name evidence="1" type="ORF">SAMN05216490_3468</name>
</gene>
<reference evidence="1 2" key="1">
    <citation type="submission" date="2016-10" db="EMBL/GenBank/DDBJ databases">
        <authorList>
            <person name="de Groot N.N."/>
        </authorList>
    </citation>
    <scope>NUCLEOTIDE SEQUENCE [LARGE SCALE GENOMIC DNA]</scope>
    <source>
        <strain evidence="1 2">MP1X4</strain>
    </source>
</reference>